<feature type="transmembrane region" description="Helical" evidence="7">
    <location>
        <begin position="6"/>
        <end position="23"/>
    </location>
</feature>
<evidence type="ECO:0000256" key="6">
    <source>
        <dbReference type="ARBA" id="ARBA00023136"/>
    </source>
</evidence>
<feature type="transmembrane region" description="Helical" evidence="7">
    <location>
        <begin position="255"/>
        <end position="277"/>
    </location>
</feature>
<feature type="transmembrane region" description="Helical" evidence="7">
    <location>
        <begin position="348"/>
        <end position="372"/>
    </location>
</feature>
<comment type="caution">
    <text evidence="11">The sequence shown here is derived from an EMBL/GenBank/DDBJ whole genome shotgun (WGS) entry which is preliminary data.</text>
</comment>
<organism evidence="11 12">
    <name type="scientific">Oceanobacillus neutriphilus</name>
    <dbReference type="NCBI Taxonomy" id="531815"/>
    <lineage>
        <taxon>Bacteria</taxon>
        <taxon>Bacillati</taxon>
        <taxon>Bacillota</taxon>
        <taxon>Bacilli</taxon>
        <taxon>Bacillales</taxon>
        <taxon>Bacillaceae</taxon>
        <taxon>Oceanobacillus</taxon>
    </lineage>
</organism>
<dbReference type="InterPro" id="IPR018270">
    <property type="entry name" value="C_nuclsd_transpt_met_bac"/>
</dbReference>
<dbReference type="Pfam" id="PF07670">
    <property type="entry name" value="Gate"/>
    <property type="match status" value="1"/>
</dbReference>
<evidence type="ECO:0000256" key="3">
    <source>
        <dbReference type="ARBA" id="ARBA00022475"/>
    </source>
</evidence>
<comment type="similarity">
    <text evidence="2 7">Belongs to the concentrative nucleoside transporter (CNT) (TC 2.A.41) family.</text>
</comment>
<feature type="transmembrane region" description="Helical" evidence="7">
    <location>
        <begin position="30"/>
        <end position="48"/>
    </location>
</feature>
<keyword evidence="4 7" id="KW-0812">Transmembrane</keyword>
<dbReference type="PANTHER" id="PTHR10590">
    <property type="entry name" value="SODIUM/NUCLEOSIDE COTRANSPORTER"/>
    <property type="match status" value="1"/>
</dbReference>
<dbReference type="InterPro" id="IPR008276">
    <property type="entry name" value="C_nuclsd_transpt"/>
</dbReference>
<keyword evidence="7" id="KW-0813">Transport</keyword>
<evidence type="ECO:0000256" key="4">
    <source>
        <dbReference type="ARBA" id="ARBA00022692"/>
    </source>
</evidence>
<keyword evidence="3" id="KW-1003">Cell membrane</keyword>
<dbReference type="Proteomes" id="UP000641206">
    <property type="component" value="Unassembled WGS sequence"/>
</dbReference>
<dbReference type="PANTHER" id="PTHR10590:SF4">
    <property type="entry name" value="SOLUTE CARRIER FAMILY 28 MEMBER 3"/>
    <property type="match status" value="1"/>
</dbReference>
<comment type="subcellular location">
    <subcellularLocation>
        <location evidence="1">Cell membrane</location>
        <topology evidence="1">Multi-pass membrane protein</topology>
    </subcellularLocation>
</comment>
<evidence type="ECO:0000313" key="11">
    <source>
        <dbReference type="EMBL" id="GGP12608.1"/>
    </source>
</evidence>
<keyword evidence="12" id="KW-1185">Reference proteome</keyword>
<evidence type="ECO:0000256" key="5">
    <source>
        <dbReference type="ARBA" id="ARBA00022989"/>
    </source>
</evidence>
<evidence type="ECO:0000313" key="12">
    <source>
        <dbReference type="Proteomes" id="UP000641206"/>
    </source>
</evidence>
<feature type="transmembrane region" description="Helical" evidence="7">
    <location>
        <begin position="384"/>
        <end position="406"/>
    </location>
</feature>
<keyword evidence="6 7" id="KW-0472">Membrane</keyword>
<evidence type="ECO:0000259" key="9">
    <source>
        <dbReference type="Pfam" id="PF07662"/>
    </source>
</evidence>
<evidence type="ECO:0000259" key="8">
    <source>
        <dbReference type="Pfam" id="PF01773"/>
    </source>
</evidence>
<dbReference type="Pfam" id="PF07662">
    <property type="entry name" value="Nucleos_tra2_C"/>
    <property type="match status" value="1"/>
</dbReference>
<feature type="transmembrane region" description="Helical" evidence="7">
    <location>
        <begin position="168"/>
        <end position="190"/>
    </location>
</feature>
<gene>
    <name evidence="11" type="ORF">GCM10011346_29250</name>
</gene>
<keyword evidence="5 7" id="KW-1133">Transmembrane helix</keyword>
<dbReference type="InterPro" id="IPR011657">
    <property type="entry name" value="CNT_C_dom"/>
</dbReference>
<dbReference type="InterPro" id="IPR011642">
    <property type="entry name" value="Gate_dom"/>
</dbReference>
<feature type="domain" description="Nucleoside transporter/FeoB GTPase Gate" evidence="10">
    <location>
        <begin position="93"/>
        <end position="190"/>
    </location>
</feature>
<accession>A0ABQ2NWY2</accession>
<dbReference type="NCBIfam" id="TIGR00804">
    <property type="entry name" value="nupC"/>
    <property type="match status" value="1"/>
</dbReference>
<dbReference type="Pfam" id="PF01773">
    <property type="entry name" value="Nucleos_tra2_N"/>
    <property type="match status" value="1"/>
</dbReference>
<protein>
    <recommendedName>
        <fullName evidence="7">Nucleoside permease</fullName>
    </recommendedName>
</protein>
<dbReference type="EMBL" id="BMLW01000008">
    <property type="protein sequence ID" value="GGP12608.1"/>
    <property type="molecule type" value="Genomic_DNA"/>
</dbReference>
<dbReference type="InterPro" id="IPR002668">
    <property type="entry name" value="CNT_N_dom"/>
</dbReference>
<sequence length="407" mass="42766">MMNILWGIGGIVVVLGLALLVSVNRKAIKIRTISIALALQVFFGFIVLKWEAGKNVLEGIANVFGKMIDSSAAGIDFLFGGVFEGENIGFVFAFQVLPTIIFVASFISILYYLGIMQFIVKHLGGALSRLLKTSKAESISAAANIFMGHTEAPLTVKPYISRMTQSEIFTIMAGGLATVSGANLAGYYILGIPLEYLLAASFMAAPAGLLMAKMIVPETEISETANKINLEIDDSDKPTNVIDAAAKGAGDGLKIALNVGAMLAAFISLIALVNLLVGGVGSLFGYDKLSIELIFGYIFSPLAFIMGIPMNEALVAGSLLGQKVIINEMVAYVAFIPEMASLSDKTNMIVSFALCGFANIGSTAILIGTIGGMAPNKRSTVAKFAIRAVIAGTLANLLSASIAGMFF</sequence>
<proteinExistence type="inferred from homology"/>
<name>A0ABQ2NWY2_9BACI</name>
<evidence type="ECO:0000256" key="2">
    <source>
        <dbReference type="ARBA" id="ARBA00009033"/>
    </source>
</evidence>
<evidence type="ECO:0000256" key="7">
    <source>
        <dbReference type="RuleBase" id="RU362018"/>
    </source>
</evidence>
<feature type="transmembrane region" description="Helical" evidence="7">
    <location>
        <begin position="289"/>
        <end position="306"/>
    </location>
</feature>
<feature type="domain" description="Concentrative nucleoside transporter N-terminal" evidence="8">
    <location>
        <begin position="10"/>
        <end position="81"/>
    </location>
</feature>
<evidence type="ECO:0000259" key="10">
    <source>
        <dbReference type="Pfam" id="PF07670"/>
    </source>
</evidence>
<reference evidence="12" key="1">
    <citation type="journal article" date="2019" name="Int. J. Syst. Evol. Microbiol.">
        <title>The Global Catalogue of Microorganisms (GCM) 10K type strain sequencing project: providing services to taxonomists for standard genome sequencing and annotation.</title>
        <authorList>
            <consortium name="The Broad Institute Genomics Platform"/>
            <consortium name="The Broad Institute Genome Sequencing Center for Infectious Disease"/>
            <person name="Wu L."/>
            <person name="Ma J."/>
        </authorList>
    </citation>
    <scope>NUCLEOTIDE SEQUENCE [LARGE SCALE GENOMIC DNA]</scope>
    <source>
        <strain evidence="12">CGMCC 1.7693</strain>
    </source>
</reference>
<feature type="domain" description="Concentrative nucleoside transporter C-terminal" evidence="9">
    <location>
        <begin position="196"/>
        <end position="404"/>
    </location>
</feature>
<feature type="transmembrane region" description="Helical" evidence="7">
    <location>
        <begin position="88"/>
        <end position="113"/>
    </location>
</feature>
<evidence type="ECO:0000256" key="1">
    <source>
        <dbReference type="ARBA" id="ARBA00004651"/>
    </source>
</evidence>